<dbReference type="GO" id="GO:0015074">
    <property type="term" value="P:DNA integration"/>
    <property type="evidence" value="ECO:0007669"/>
    <property type="project" value="InterPro"/>
</dbReference>
<reference evidence="3 4" key="1">
    <citation type="submission" date="2019-02" db="EMBL/GenBank/DDBJ databases">
        <title>Deep-cultivation of Planctomycetes and their phenomic and genomic characterization uncovers novel biology.</title>
        <authorList>
            <person name="Wiegand S."/>
            <person name="Jogler M."/>
            <person name="Boedeker C."/>
            <person name="Pinto D."/>
            <person name="Vollmers J."/>
            <person name="Rivas-Marin E."/>
            <person name="Kohn T."/>
            <person name="Peeters S.H."/>
            <person name="Heuer A."/>
            <person name="Rast P."/>
            <person name="Oberbeckmann S."/>
            <person name="Bunk B."/>
            <person name="Jeske O."/>
            <person name="Meyerdierks A."/>
            <person name="Storesund J.E."/>
            <person name="Kallscheuer N."/>
            <person name="Luecker S."/>
            <person name="Lage O.M."/>
            <person name="Pohl T."/>
            <person name="Merkel B.J."/>
            <person name="Hornburger P."/>
            <person name="Mueller R.-W."/>
            <person name="Bruemmer F."/>
            <person name="Labrenz M."/>
            <person name="Spormann A.M."/>
            <person name="Op den Camp H."/>
            <person name="Overmann J."/>
            <person name="Amann R."/>
            <person name="Jetten M.S.M."/>
            <person name="Mascher T."/>
            <person name="Medema M.H."/>
            <person name="Devos D.P."/>
            <person name="Kaster A.-K."/>
            <person name="Ovreas L."/>
            <person name="Rohde M."/>
            <person name="Galperin M.Y."/>
            <person name="Jogler C."/>
        </authorList>
    </citation>
    <scope>NUCLEOTIDE SEQUENCE [LARGE SCALE GENOMIC DNA]</scope>
    <source>
        <strain evidence="3 4">Pla85_3_4</strain>
    </source>
</reference>
<dbReference type="InterPro" id="IPR009057">
    <property type="entry name" value="Homeodomain-like_sf"/>
</dbReference>
<dbReference type="InterPro" id="IPR001584">
    <property type="entry name" value="Integrase_cat-core"/>
</dbReference>
<dbReference type="PANTHER" id="PTHR35004:SF7">
    <property type="entry name" value="INTEGRASE PROTEIN"/>
    <property type="match status" value="1"/>
</dbReference>
<dbReference type="Gene3D" id="3.30.420.10">
    <property type="entry name" value="Ribonuclease H-like superfamily/Ribonuclease H"/>
    <property type="match status" value="1"/>
</dbReference>
<dbReference type="PROSITE" id="PS50994">
    <property type="entry name" value="INTEGRASE"/>
    <property type="match status" value="1"/>
</dbReference>
<evidence type="ECO:0000313" key="4">
    <source>
        <dbReference type="Proteomes" id="UP000317648"/>
    </source>
</evidence>
<dbReference type="Proteomes" id="UP000317648">
    <property type="component" value="Chromosome"/>
</dbReference>
<protein>
    <submittedName>
        <fullName evidence="3">Integrase core domain protein</fullName>
    </submittedName>
</protein>
<evidence type="ECO:0000256" key="1">
    <source>
        <dbReference type="SAM" id="MobiDB-lite"/>
    </source>
</evidence>
<dbReference type="InterPro" id="IPR055247">
    <property type="entry name" value="InsJ-like_HTH"/>
</dbReference>
<dbReference type="KEGG" id="lcre:Pla8534_02390"/>
<proteinExistence type="predicted"/>
<gene>
    <name evidence="3" type="ORF">Pla8534_02390</name>
</gene>
<dbReference type="InterPro" id="IPR036397">
    <property type="entry name" value="RNaseH_sf"/>
</dbReference>
<evidence type="ECO:0000313" key="3">
    <source>
        <dbReference type="EMBL" id="QDU92491.1"/>
    </source>
</evidence>
<feature type="domain" description="Integrase catalytic" evidence="2">
    <location>
        <begin position="133"/>
        <end position="321"/>
    </location>
</feature>
<name>A0A518DKY1_9BACT</name>
<dbReference type="GO" id="GO:0003676">
    <property type="term" value="F:nucleic acid binding"/>
    <property type="evidence" value="ECO:0007669"/>
    <property type="project" value="InterPro"/>
</dbReference>
<dbReference type="NCBIfam" id="NF033594">
    <property type="entry name" value="transpos_ISNCY_2"/>
    <property type="match status" value="1"/>
</dbReference>
<dbReference type="OrthoDB" id="250413at2"/>
<sequence length="423" mass="48498">METILMNPRDRKRLEVFSQVSSGTMSLRQASEVLGVSYRQAKRIWSRYQQQGDAGLLHQARGRASNRQPTAETKERALTLYREQYADYGPTLAAECLTEEDRLPVAVSTLRRWLVQAGLWQRSRKQKVHRRRRDRRQHQGELVQLDGSHHDWFEGRRPHEADVAYTGWAVLMVMIDDATGRVFARFYENESWRSAADVFQQYTVCYGLPRGLYVDQHGIYRNDREPTSEEILADFTPETQFGRAMREIDVKLILARSPQAKGRVERMNGTLQDRLVKALRRHGVSDLAAANTFLEEQFLPAFNRRFSVAAGDPADWHQALPGDMARILSIQEPRVVQNDWTVSWSNRILQLARDASEIVCPRQAVTICEQLDGVLRIFAGDVELSWSPGRANRPRPQRRSGKKATGPIGSSQGQKPSPDHPWR</sequence>
<feature type="compositionally biased region" description="Basic residues" evidence="1">
    <location>
        <begin position="392"/>
        <end position="402"/>
    </location>
</feature>
<organism evidence="3 4">
    <name type="scientific">Lignipirellula cremea</name>
    <dbReference type="NCBI Taxonomy" id="2528010"/>
    <lineage>
        <taxon>Bacteria</taxon>
        <taxon>Pseudomonadati</taxon>
        <taxon>Planctomycetota</taxon>
        <taxon>Planctomycetia</taxon>
        <taxon>Pirellulales</taxon>
        <taxon>Pirellulaceae</taxon>
        <taxon>Lignipirellula</taxon>
    </lineage>
</organism>
<dbReference type="SUPFAM" id="SSF46689">
    <property type="entry name" value="Homeodomain-like"/>
    <property type="match status" value="1"/>
</dbReference>
<dbReference type="AlphaFoldDB" id="A0A518DKY1"/>
<dbReference type="RefSeq" id="WP_145048488.1">
    <property type="nucleotide sequence ID" value="NZ_CP036433.1"/>
</dbReference>
<dbReference type="EMBL" id="CP036433">
    <property type="protein sequence ID" value="QDU92491.1"/>
    <property type="molecule type" value="Genomic_DNA"/>
</dbReference>
<dbReference type="InterPro" id="IPR012337">
    <property type="entry name" value="RNaseH-like_sf"/>
</dbReference>
<keyword evidence="4" id="KW-1185">Reference proteome</keyword>
<evidence type="ECO:0000259" key="2">
    <source>
        <dbReference type="PROSITE" id="PS50994"/>
    </source>
</evidence>
<dbReference type="SUPFAM" id="SSF53098">
    <property type="entry name" value="Ribonuclease H-like"/>
    <property type="match status" value="1"/>
</dbReference>
<dbReference type="PANTHER" id="PTHR35004">
    <property type="entry name" value="TRANSPOSASE RV3428C-RELATED"/>
    <property type="match status" value="1"/>
</dbReference>
<dbReference type="InterPro" id="IPR047797">
    <property type="entry name" value="ISNCY_transpos"/>
</dbReference>
<dbReference type="Pfam" id="PF13518">
    <property type="entry name" value="HTH_28"/>
    <property type="match status" value="1"/>
</dbReference>
<accession>A0A518DKY1</accession>
<feature type="region of interest" description="Disordered" evidence="1">
    <location>
        <begin position="386"/>
        <end position="423"/>
    </location>
</feature>